<proteinExistence type="predicted"/>
<protein>
    <submittedName>
        <fullName evidence="2">GNAT family N-acetyltransferase</fullName>
    </submittedName>
</protein>
<evidence type="ECO:0000313" key="2">
    <source>
        <dbReference type="EMBL" id="MBY8822717.1"/>
    </source>
</evidence>
<dbReference type="Proteomes" id="UP000706039">
    <property type="component" value="Unassembled WGS sequence"/>
</dbReference>
<dbReference type="EMBL" id="JAINVV010000004">
    <property type="protein sequence ID" value="MBY8822717.1"/>
    <property type="molecule type" value="Genomic_DNA"/>
</dbReference>
<gene>
    <name evidence="2" type="ORF">K7G82_10465</name>
</gene>
<dbReference type="PROSITE" id="PS51186">
    <property type="entry name" value="GNAT"/>
    <property type="match status" value="1"/>
</dbReference>
<dbReference type="Gene3D" id="3.40.630.30">
    <property type="match status" value="1"/>
</dbReference>
<sequence>MSLPLLSTARLVLRPLAESDADALHDVLSDDETMRFWSSPPHVSIDQTRDYVVGNAAQDEWLTWAITEGGPALGWVVLGEHRPGIRELGYILHRDRWGSGYAGEAVAAVVNHGFSAMGLRRIFADCDPENTGSVRLLERLGFRLEGHLRGEWETHIGVRDSLIFGLLASEWR</sequence>
<dbReference type="InterPro" id="IPR051531">
    <property type="entry name" value="N-acetyltransferase"/>
</dbReference>
<organism evidence="2 3">
    <name type="scientific">Sphingomonas colocasiae</name>
    <dbReference type="NCBI Taxonomy" id="1848973"/>
    <lineage>
        <taxon>Bacteria</taxon>
        <taxon>Pseudomonadati</taxon>
        <taxon>Pseudomonadota</taxon>
        <taxon>Alphaproteobacteria</taxon>
        <taxon>Sphingomonadales</taxon>
        <taxon>Sphingomonadaceae</taxon>
        <taxon>Sphingomonas</taxon>
    </lineage>
</organism>
<dbReference type="InterPro" id="IPR016181">
    <property type="entry name" value="Acyl_CoA_acyltransferase"/>
</dbReference>
<keyword evidence="3" id="KW-1185">Reference proteome</keyword>
<dbReference type="SUPFAM" id="SSF55729">
    <property type="entry name" value="Acyl-CoA N-acyltransferases (Nat)"/>
    <property type="match status" value="1"/>
</dbReference>
<feature type="domain" description="N-acetyltransferase" evidence="1">
    <location>
        <begin position="11"/>
        <end position="163"/>
    </location>
</feature>
<name>A0ABS7PN21_9SPHN</name>
<evidence type="ECO:0000259" key="1">
    <source>
        <dbReference type="PROSITE" id="PS51186"/>
    </source>
</evidence>
<dbReference type="RefSeq" id="WP_222989779.1">
    <property type="nucleotide sequence ID" value="NZ_JAINVV010000004.1"/>
</dbReference>
<dbReference type="InterPro" id="IPR000182">
    <property type="entry name" value="GNAT_dom"/>
</dbReference>
<dbReference type="Pfam" id="PF13302">
    <property type="entry name" value="Acetyltransf_3"/>
    <property type="match status" value="1"/>
</dbReference>
<dbReference type="PANTHER" id="PTHR43792">
    <property type="entry name" value="GNAT FAMILY, PUTATIVE (AFU_ORTHOLOGUE AFUA_3G00765)-RELATED-RELATED"/>
    <property type="match status" value="1"/>
</dbReference>
<evidence type="ECO:0000313" key="3">
    <source>
        <dbReference type="Proteomes" id="UP000706039"/>
    </source>
</evidence>
<reference evidence="2 3" key="1">
    <citation type="submission" date="2021-08" db="EMBL/GenBank/DDBJ databases">
        <authorList>
            <person name="Tuo L."/>
        </authorList>
    </citation>
    <scope>NUCLEOTIDE SEQUENCE [LARGE SCALE GENOMIC DNA]</scope>
    <source>
        <strain evidence="2 3">JCM 31229</strain>
    </source>
</reference>
<dbReference type="PANTHER" id="PTHR43792:SF1">
    <property type="entry name" value="N-ACETYLTRANSFERASE DOMAIN-CONTAINING PROTEIN"/>
    <property type="match status" value="1"/>
</dbReference>
<comment type="caution">
    <text evidence="2">The sequence shown here is derived from an EMBL/GenBank/DDBJ whole genome shotgun (WGS) entry which is preliminary data.</text>
</comment>
<accession>A0ABS7PN21</accession>